<accession>A0A917AN18</accession>
<sequence length="297" mass="31998">MASILTSYRKAALGALTSKLTSNGSLRALSSDPEEISHPGASAEQLEAYRTLFGGEAFDGVHRSRLPSVLVHILGFPLQLQLMTRDDFPLQLMGLVHLSNQVEHRSPIAQDQPLRLRAHAENLRPHRKGTQVDIVTEVFEVQAPGAADEAPLWRGVSTYLSRGVFLAGKPGGSEGSRSGAGFTPPSKTAMWTLGADEGRRYAAVSGDYNPIHLSGLSAKALGMPKAIVHGMYTAARVLEGREPDAAGHSWSISFEAPVTLPGKVAVAVEKPDEKMQTFTGWNPKKGRRHFSGELHLP</sequence>
<comment type="similarity">
    <text evidence="1">Belongs to the enoyl-CoA hydratase/isomerase family.</text>
</comment>
<dbReference type="InterPro" id="IPR003965">
    <property type="entry name" value="Fatty_acid_synthase"/>
</dbReference>
<evidence type="ECO:0000313" key="4">
    <source>
        <dbReference type="EMBL" id="GGE62787.1"/>
    </source>
</evidence>
<dbReference type="GO" id="GO:0004312">
    <property type="term" value="F:fatty acid synthase activity"/>
    <property type="evidence" value="ECO:0007669"/>
    <property type="project" value="InterPro"/>
</dbReference>
<dbReference type="SUPFAM" id="SSF54637">
    <property type="entry name" value="Thioesterase/thiol ester dehydrase-isomerase"/>
    <property type="match status" value="1"/>
</dbReference>
<protein>
    <submittedName>
        <fullName evidence="4">Acyl dehydratase</fullName>
    </submittedName>
</protein>
<dbReference type="RefSeq" id="WP_188682771.1">
    <property type="nucleotide sequence ID" value="NZ_BMIS01000002.1"/>
</dbReference>
<dbReference type="Proteomes" id="UP000633136">
    <property type="component" value="Unassembled WGS sequence"/>
</dbReference>
<dbReference type="InterPro" id="IPR029069">
    <property type="entry name" value="HotDog_dom_sf"/>
</dbReference>
<dbReference type="InterPro" id="IPR002539">
    <property type="entry name" value="MaoC-like_dom"/>
</dbReference>
<dbReference type="PANTHER" id="PTHR43841:SF1">
    <property type="entry name" value="3-HYDROXYACYL-THIOESTER DEHYDRATASE X"/>
    <property type="match status" value="1"/>
</dbReference>
<reference evidence="4" key="1">
    <citation type="journal article" date="2014" name="Int. J. Syst. Evol. Microbiol.">
        <title>Complete genome sequence of Corynebacterium casei LMG S-19264T (=DSM 44701T), isolated from a smear-ripened cheese.</title>
        <authorList>
            <consortium name="US DOE Joint Genome Institute (JGI-PGF)"/>
            <person name="Walter F."/>
            <person name="Albersmeier A."/>
            <person name="Kalinowski J."/>
            <person name="Ruckert C."/>
        </authorList>
    </citation>
    <scope>NUCLEOTIDE SEQUENCE</scope>
    <source>
        <strain evidence="4">CGMCC 1.15388</strain>
    </source>
</reference>
<dbReference type="Gene3D" id="3.10.129.10">
    <property type="entry name" value="Hotdog Thioesterase"/>
    <property type="match status" value="1"/>
</dbReference>
<dbReference type="Pfam" id="PF01575">
    <property type="entry name" value="MaoC_dehydratas"/>
    <property type="match status" value="1"/>
</dbReference>
<evidence type="ECO:0000256" key="1">
    <source>
        <dbReference type="ARBA" id="ARBA00005254"/>
    </source>
</evidence>
<evidence type="ECO:0000313" key="5">
    <source>
        <dbReference type="Proteomes" id="UP000633136"/>
    </source>
</evidence>
<dbReference type="PANTHER" id="PTHR43841">
    <property type="entry name" value="3-HYDROXYACYL-THIOESTER DEHYDRATASE HTDX-RELATED"/>
    <property type="match status" value="1"/>
</dbReference>
<name>A0A917AN18_9MICC</name>
<keyword evidence="5" id="KW-1185">Reference proteome</keyword>
<proteinExistence type="inferred from homology"/>
<reference evidence="4" key="2">
    <citation type="submission" date="2020-09" db="EMBL/GenBank/DDBJ databases">
        <authorList>
            <person name="Sun Q."/>
            <person name="Zhou Y."/>
        </authorList>
    </citation>
    <scope>NUCLEOTIDE SEQUENCE</scope>
    <source>
        <strain evidence="4">CGMCC 1.15388</strain>
    </source>
</reference>
<feature type="domain" description="MaoC-like" evidence="3">
    <location>
        <begin position="194"/>
        <end position="272"/>
    </location>
</feature>
<gene>
    <name evidence="4" type="ORF">GCM10011401_07320</name>
</gene>
<evidence type="ECO:0000259" key="3">
    <source>
        <dbReference type="Pfam" id="PF01575"/>
    </source>
</evidence>
<dbReference type="AlphaFoldDB" id="A0A917AN18"/>
<dbReference type="EMBL" id="BMIS01000002">
    <property type="protein sequence ID" value="GGE62787.1"/>
    <property type="molecule type" value="Genomic_DNA"/>
</dbReference>
<dbReference type="GO" id="GO:0005835">
    <property type="term" value="C:fatty acid synthase complex"/>
    <property type="evidence" value="ECO:0007669"/>
    <property type="project" value="InterPro"/>
</dbReference>
<organism evidence="4 5">
    <name type="scientific">Nesterenkonia cremea</name>
    <dbReference type="NCBI Taxonomy" id="1882340"/>
    <lineage>
        <taxon>Bacteria</taxon>
        <taxon>Bacillati</taxon>
        <taxon>Actinomycetota</taxon>
        <taxon>Actinomycetes</taxon>
        <taxon>Micrococcales</taxon>
        <taxon>Micrococcaceae</taxon>
        <taxon>Nesterenkonia</taxon>
    </lineage>
</organism>
<comment type="caution">
    <text evidence="4">The sequence shown here is derived from an EMBL/GenBank/DDBJ whole genome shotgun (WGS) entry which is preliminary data.</text>
</comment>
<feature type="region of interest" description="Disordered" evidence="2">
    <location>
        <begin position="277"/>
        <end position="297"/>
    </location>
</feature>
<dbReference type="PRINTS" id="PR01483">
    <property type="entry name" value="FASYNTHASE"/>
</dbReference>
<evidence type="ECO:0000256" key="2">
    <source>
        <dbReference type="SAM" id="MobiDB-lite"/>
    </source>
</evidence>
<dbReference type="GO" id="GO:0006633">
    <property type="term" value="P:fatty acid biosynthetic process"/>
    <property type="evidence" value="ECO:0007669"/>
    <property type="project" value="InterPro"/>
</dbReference>